<dbReference type="SUPFAM" id="SSF53187">
    <property type="entry name" value="Zn-dependent exopeptidases"/>
    <property type="match status" value="1"/>
</dbReference>
<evidence type="ECO:0000313" key="2">
    <source>
        <dbReference type="EMBL" id="MVX56573.1"/>
    </source>
</evidence>
<keyword evidence="1 2" id="KW-0378">Hydrolase</keyword>
<keyword evidence="3" id="KW-1185">Reference proteome</keyword>
<proteinExistence type="predicted"/>
<dbReference type="GO" id="GO:0016787">
    <property type="term" value="F:hydrolase activity"/>
    <property type="evidence" value="ECO:0007669"/>
    <property type="project" value="UniProtKB-KW"/>
</dbReference>
<gene>
    <name evidence="2" type="ORF">E5987_05030</name>
</gene>
<accession>A0A6L6YIM6</accession>
<name>A0A6L6YIM6_9BURK</name>
<dbReference type="EMBL" id="WSRP01000012">
    <property type="protein sequence ID" value="MVX56573.1"/>
    <property type="molecule type" value="Genomic_DNA"/>
</dbReference>
<protein>
    <submittedName>
        <fullName evidence="2">M20/M25/M40 family metallo-hydrolase</fullName>
    </submittedName>
</protein>
<dbReference type="Proteomes" id="UP000472580">
    <property type="component" value="Unassembled WGS sequence"/>
</dbReference>
<dbReference type="Pfam" id="PF01546">
    <property type="entry name" value="Peptidase_M20"/>
    <property type="match status" value="1"/>
</dbReference>
<dbReference type="InterPro" id="IPR002933">
    <property type="entry name" value="Peptidase_M20"/>
</dbReference>
<dbReference type="AlphaFoldDB" id="A0A6L6YIM6"/>
<organism evidence="2 3">
    <name type="scientific">Parasutterella muris</name>
    <dbReference type="NCBI Taxonomy" id="2565572"/>
    <lineage>
        <taxon>Bacteria</taxon>
        <taxon>Pseudomonadati</taxon>
        <taxon>Pseudomonadota</taxon>
        <taxon>Betaproteobacteria</taxon>
        <taxon>Burkholderiales</taxon>
        <taxon>Sutterellaceae</taxon>
        <taxon>Parasutterella</taxon>
    </lineage>
</organism>
<sequence length="229" mass="25235">MITAKEISDFVEANRTEAIECLQELLRTPSVTGDEEPVSFVFEKRMKDSGLNVDRIEAKPHRPNLLALWEGSQKGKTFVFNGHMDVFPPDPEDPGMFGPWSGKEHEGCIYGRGASDMKGGDAGALMAVIFLRKMGFEPKGNVLLSWMCDEEFGGELGVQYLLSKGYLRGDFGICMEPSDGMLVPQHGGILRGYISYTSEPGHTALLSKGKQHFKKPSQLSGNWRCSTAP</sequence>
<evidence type="ECO:0000313" key="3">
    <source>
        <dbReference type="Proteomes" id="UP000472580"/>
    </source>
</evidence>
<dbReference type="InterPro" id="IPR050072">
    <property type="entry name" value="Peptidase_M20A"/>
</dbReference>
<dbReference type="PANTHER" id="PTHR43808">
    <property type="entry name" value="ACETYLORNITHINE DEACETYLASE"/>
    <property type="match status" value="1"/>
</dbReference>
<comment type="caution">
    <text evidence="2">The sequence shown here is derived from an EMBL/GenBank/DDBJ whole genome shotgun (WGS) entry which is preliminary data.</text>
</comment>
<dbReference type="OrthoDB" id="3665926at2"/>
<evidence type="ECO:0000256" key="1">
    <source>
        <dbReference type="ARBA" id="ARBA00022801"/>
    </source>
</evidence>
<dbReference type="Gene3D" id="3.40.630.10">
    <property type="entry name" value="Zn peptidases"/>
    <property type="match status" value="1"/>
</dbReference>
<dbReference type="RefSeq" id="WP_160335005.1">
    <property type="nucleotide sequence ID" value="NZ_WSRP01000012.1"/>
</dbReference>
<reference evidence="2 3" key="1">
    <citation type="submission" date="2019-12" db="EMBL/GenBank/DDBJ databases">
        <title>Microbes associate with the intestines of laboratory mice.</title>
        <authorList>
            <person name="Navarre W."/>
            <person name="Wong E."/>
        </authorList>
    </citation>
    <scope>NUCLEOTIDE SEQUENCE [LARGE SCALE GENOMIC DNA]</scope>
    <source>
        <strain evidence="2 3">NM82_D38</strain>
    </source>
</reference>